<keyword evidence="3" id="KW-0067">ATP-binding</keyword>
<dbReference type="Pfam" id="PF00270">
    <property type="entry name" value="DEAD"/>
    <property type="match status" value="1"/>
</dbReference>
<organism evidence="13">
    <name type="scientific">Platynereis dumerilii</name>
    <name type="common">Dumeril's clam worm</name>
    <dbReference type="NCBI Taxonomy" id="6359"/>
    <lineage>
        <taxon>Eukaryota</taxon>
        <taxon>Metazoa</taxon>
        <taxon>Spiralia</taxon>
        <taxon>Lophotrochozoa</taxon>
        <taxon>Annelida</taxon>
        <taxon>Polychaeta</taxon>
        <taxon>Errantia</taxon>
        <taxon>Phyllodocida</taxon>
        <taxon>Nereididae</taxon>
        <taxon>Platynereis</taxon>
    </lineage>
</organism>
<dbReference type="SMART" id="SM00490">
    <property type="entry name" value="HELICc"/>
    <property type="match status" value="1"/>
</dbReference>
<evidence type="ECO:0000256" key="4">
    <source>
        <dbReference type="ARBA" id="ARBA00023125"/>
    </source>
</evidence>
<dbReference type="PANTHER" id="PTHR13710">
    <property type="entry name" value="DNA HELICASE RECQ FAMILY MEMBER"/>
    <property type="match status" value="1"/>
</dbReference>
<name>Q2WBX7_PLADU</name>
<evidence type="ECO:0000256" key="10">
    <source>
        <dbReference type="SAM" id="MobiDB-lite"/>
    </source>
</evidence>
<dbReference type="PANTHER" id="PTHR13710:SF153">
    <property type="entry name" value="RECQ-LIKE DNA HELICASE BLM"/>
    <property type="match status" value="1"/>
</dbReference>
<dbReference type="GO" id="GO:0005737">
    <property type="term" value="C:cytoplasm"/>
    <property type="evidence" value="ECO:0007669"/>
    <property type="project" value="TreeGrafter"/>
</dbReference>
<dbReference type="GO" id="GO:0005524">
    <property type="term" value="F:ATP binding"/>
    <property type="evidence" value="ECO:0007669"/>
    <property type="project" value="UniProtKB-KW"/>
</dbReference>
<keyword evidence="2" id="KW-0547">Nucleotide-binding</keyword>
<dbReference type="InterPro" id="IPR011545">
    <property type="entry name" value="DEAD/DEAH_box_helicase_dom"/>
</dbReference>
<evidence type="ECO:0000256" key="2">
    <source>
        <dbReference type="ARBA" id="ARBA00022741"/>
    </source>
</evidence>
<comment type="similarity">
    <text evidence="1">Belongs to the helicase family. RecQ subfamily.</text>
</comment>
<protein>
    <recommendedName>
        <fullName evidence="8">DNA 3'-5' helicase</fullName>
        <ecNumber evidence="8">5.6.2.4</ecNumber>
    </recommendedName>
    <alternativeName>
        <fullName evidence="9">DNA 3'-5' helicase BLM</fullName>
    </alternativeName>
</protein>
<evidence type="ECO:0000259" key="11">
    <source>
        <dbReference type="PROSITE" id="PS51192"/>
    </source>
</evidence>
<dbReference type="Pfam" id="PF00271">
    <property type="entry name" value="Helicase_C"/>
    <property type="match status" value="1"/>
</dbReference>
<evidence type="ECO:0000256" key="7">
    <source>
        <dbReference type="ARBA" id="ARBA00034617"/>
    </source>
</evidence>
<evidence type="ECO:0000256" key="6">
    <source>
        <dbReference type="ARBA" id="ARBA00023242"/>
    </source>
</evidence>
<dbReference type="InterPro" id="IPR001650">
    <property type="entry name" value="Helicase_C-like"/>
</dbReference>
<dbReference type="GO" id="GO:0003677">
    <property type="term" value="F:DNA binding"/>
    <property type="evidence" value="ECO:0007669"/>
    <property type="project" value="UniProtKB-KW"/>
</dbReference>
<evidence type="ECO:0000256" key="1">
    <source>
        <dbReference type="ARBA" id="ARBA00005446"/>
    </source>
</evidence>
<evidence type="ECO:0000256" key="9">
    <source>
        <dbReference type="ARBA" id="ARBA00044542"/>
    </source>
</evidence>
<evidence type="ECO:0000256" key="8">
    <source>
        <dbReference type="ARBA" id="ARBA00034808"/>
    </source>
</evidence>
<keyword evidence="13" id="KW-0347">Helicase</keyword>
<keyword evidence="5" id="KW-0413">Isomerase</keyword>
<keyword evidence="6" id="KW-0539">Nucleus</keyword>
<evidence type="ECO:0000259" key="12">
    <source>
        <dbReference type="PROSITE" id="PS51194"/>
    </source>
</evidence>
<evidence type="ECO:0000256" key="5">
    <source>
        <dbReference type="ARBA" id="ARBA00023235"/>
    </source>
</evidence>
<evidence type="ECO:0000313" key="13">
    <source>
        <dbReference type="EMBL" id="CAJ38800.1"/>
    </source>
</evidence>
<evidence type="ECO:0000256" key="3">
    <source>
        <dbReference type="ARBA" id="ARBA00022840"/>
    </source>
</evidence>
<sequence length="570" mass="64110">MAAASSYMWEDSVQQCFGIDRVYDHQKYTIQDVLDGRDAFLSVCTGGGKSLCYMAYPVAAAAQYSRRQCGPEGHELVIVVTALTAIMIEQCQTLNSLGFTAVCLGDDGNKEEDIIEGKFQFIFTSPESILENVKWRGMLRSSTYQRRTGLIVIDEAHTVTQWGQSSTTEDQPFRPWFAKLGELRSLLPGIPVLALTATASRMRRKTIKDLLGMQACAERTENPDRTNIKLFVRQRNSSEPVRETFEWCLNVLTSEEINCPRTLIFCKSISDCSKLYMMFKMQLPKTLMSHVSMFHSQTPEKTKEKLRSDMSVVAGQVRILVCTSAAGMGVNYAGVTHVVHYGPPQEIDTLLQQQGRAGRSGEQAYNILFFNNRQLRNLSPEMLHYVRNEGDCRRSLLLSYYASIPKDNMKHRCCDICELQCNCVGETQCDDSDCIPVFLTPNEDDDNGDSDDDDEEEGLTADSADHVIDLPNETTIQCLTTSLKEYQHEMSLEIDSTIVVKPEIIHGITDDVITYIVDNCARLHTPDDVLANCGVSSYEYALGIHEILNKILNTHEEQANNDSDYLDMDD</sequence>
<dbReference type="SMART" id="SM00487">
    <property type="entry name" value="DEXDc"/>
    <property type="match status" value="1"/>
</dbReference>
<dbReference type="AlphaFoldDB" id="Q2WBX7"/>
<dbReference type="EMBL" id="AM114775">
    <property type="protein sequence ID" value="CAJ38800.1"/>
    <property type="molecule type" value="mRNA"/>
</dbReference>
<dbReference type="GO" id="GO:0005634">
    <property type="term" value="C:nucleus"/>
    <property type="evidence" value="ECO:0007669"/>
    <property type="project" value="TreeGrafter"/>
</dbReference>
<dbReference type="GO" id="GO:0009378">
    <property type="term" value="F:four-way junction helicase activity"/>
    <property type="evidence" value="ECO:0007669"/>
    <property type="project" value="TreeGrafter"/>
</dbReference>
<reference evidence="13" key="1">
    <citation type="journal article" date="2005" name="Science">
        <title>Vertebrate-type intron-rich genes in the marine annelid Platynereis dumerilii.</title>
        <authorList>
            <person name="Raible F."/>
            <person name="Tessmar-Raible K."/>
            <person name="Osoegawa K."/>
            <person name="Wincker P."/>
            <person name="Jubin C."/>
            <person name="Balavoine G."/>
            <person name="Ferrier D."/>
            <person name="Benes V."/>
            <person name="de Jong P."/>
            <person name="Weissenbach J."/>
            <person name="Bork P."/>
            <person name="Arendt D."/>
        </authorList>
    </citation>
    <scope>NUCLEOTIDE SEQUENCE</scope>
</reference>
<feature type="domain" description="Helicase ATP-binding" evidence="11">
    <location>
        <begin position="30"/>
        <end position="217"/>
    </location>
</feature>
<dbReference type="GO" id="GO:0043138">
    <property type="term" value="F:3'-5' DNA helicase activity"/>
    <property type="evidence" value="ECO:0007669"/>
    <property type="project" value="UniProtKB-EC"/>
</dbReference>
<feature type="compositionally biased region" description="Acidic residues" evidence="10">
    <location>
        <begin position="442"/>
        <end position="459"/>
    </location>
</feature>
<dbReference type="GO" id="GO:0005694">
    <property type="term" value="C:chromosome"/>
    <property type="evidence" value="ECO:0007669"/>
    <property type="project" value="TreeGrafter"/>
</dbReference>
<accession>Q2WBX7</accession>
<dbReference type="InterPro" id="IPR027417">
    <property type="entry name" value="P-loop_NTPase"/>
</dbReference>
<dbReference type="InterPro" id="IPR014001">
    <property type="entry name" value="Helicase_ATP-bd"/>
</dbReference>
<proteinExistence type="evidence at transcript level"/>
<dbReference type="PROSITE" id="PS51192">
    <property type="entry name" value="HELICASE_ATP_BIND_1"/>
    <property type="match status" value="1"/>
</dbReference>
<dbReference type="SUPFAM" id="SSF52540">
    <property type="entry name" value="P-loop containing nucleoside triphosphate hydrolases"/>
    <property type="match status" value="1"/>
</dbReference>
<dbReference type="GO" id="GO:0000724">
    <property type="term" value="P:double-strand break repair via homologous recombination"/>
    <property type="evidence" value="ECO:0007669"/>
    <property type="project" value="TreeGrafter"/>
</dbReference>
<feature type="domain" description="Helicase C-terminal" evidence="12">
    <location>
        <begin position="251"/>
        <end position="412"/>
    </location>
</feature>
<feature type="region of interest" description="Disordered" evidence="10">
    <location>
        <begin position="440"/>
        <end position="461"/>
    </location>
</feature>
<keyword evidence="4" id="KW-0238">DNA-binding</keyword>
<dbReference type="EC" id="5.6.2.4" evidence="8"/>
<comment type="catalytic activity">
    <reaction evidence="7">
        <text>Couples ATP hydrolysis with the unwinding of duplex DNA by translocating in the 3'-5' direction.</text>
        <dbReference type="EC" id="5.6.2.4"/>
    </reaction>
</comment>
<keyword evidence="13" id="KW-0378">Hydrolase</keyword>
<dbReference type="PROSITE" id="PS51194">
    <property type="entry name" value="HELICASE_CTER"/>
    <property type="match status" value="1"/>
</dbReference>
<dbReference type="Gene3D" id="3.40.50.300">
    <property type="entry name" value="P-loop containing nucleotide triphosphate hydrolases"/>
    <property type="match status" value="2"/>
</dbReference>
<gene>
    <name evidence="13" type="primary">recq</name>
</gene>